<dbReference type="InParanoid" id="A0A3N7FG04"/>
<gene>
    <name evidence="1" type="ORF">POPTR_008G163450</name>
</gene>
<dbReference type="Proteomes" id="UP000006729">
    <property type="component" value="Chromosome 8"/>
</dbReference>
<dbReference type="AlphaFoldDB" id="A0A3N7FG04"/>
<keyword evidence="2" id="KW-1185">Reference proteome</keyword>
<protein>
    <submittedName>
        <fullName evidence="1">Uncharacterized protein</fullName>
    </submittedName>
</protein>
<reference evidence="1 2" key="1">
    <citation type="journal article" date="2006" name="Science">
        <title>The genome of black cottonwood, Populus trichocarpa (Torr. &amp; Gray).</title>
        <authorList>
            <person name="Tuskan G.A."/>
            <person name="Difazio S."/>
            <person name="Jansson S."/>
            <person name="Bohlmann J."/>
            <person name="Grigoriev I."/>
            <person name="Hellsten U."/>
            <person name="Putnam N."/>
            <person name="Ralph S."/>
            <person name="Rombauts S."/>
            <person name="Salamov A."/>
            <person name="Schein J."/>
            <person name="Sterck L."/>
            <person name="Aerts A."/>
            <person name="Bhalerao R.R."/>
            <person name="Bhalerao R.P."/>
            <person name="Blaudez D."/>
            <person name="Boerjan W."/>
            <person name="Brun A."/>
            <person name="Brunner A."/>
            <person name="Busov V."/>
            <person name="Campbell M."/>
            <person name="Carlson J."/>
            <person name="Chalot M."/>
            <person name="Chapman J."/>
            <person name="Chen G.L."/>
            <person name="Cooper D."/>
            <person name="Coutinho P.M."/>
            <person name="Couturier J."/>
            <person name="Covert S."/>
            <person name="Cronk Q."/>
            <person name="Cunningham R."/>
            <person name="Davis J."/>
            <person name="Degroeve S."/>
            <person name="Dejardin A."/>
            <person name="Depamphilis C."/>
            <person name="Detter J."/>
            <person name="Dirks B."/>
            <person name="Dubchak I."/>
            <person name="Duplessis S."/>
            <person name="Ehlting J."/>
            <person name="Ellis B."/>
            <person name="Gendler K."/>
            <person name="Goodstein D."/>
            <person name="Gribskov M."/>
            <person name="Grimwood J."/>
            <person name="Groover A."/>
            <person name="Gunter L."/>
            <person name="Hamberger B."/>
            <person name="Heinze B."/>
            <person name="Helariutta Y."/>
            <person name="Henrissat B."/>
            <person name="Holligan D."/>
            <person name="Holt R."/>
            <person name="Huang W."/>
            <person name="Islam-Faridi N."/>
            <person name="Jones S."/>
            <person name="Jones-Rhoades M."/>
            <person name="Jorgensen R."/>
            <person name="Joshi C."/>
            <person name="Kangasjarvi J."/>
            <person name="Karlsson J."/>
            <person name="Kelleher C."/>
            <person name="Kirkpatrick R."/>
            <person name="Kirst M."/>
            <person name="Kohler A."/>
            <person name="Kalluri U."/>
            <person name="Larimer F."/>
            <person name="Leebens-Mack J."/>
            <person name="Leple J.C."/>
            <person name="Locascio P."/>
            <person name="Lou Y."/>
            <person name="Lucas S."/>
            <person name="Martin F."/>
            <person name="Montanini B."/>
            <person name="Napoli C."/>
            <person name="Nelson D.R."/>
            <person name="Nelson C."/>
            <person name="Nieminen K."/>
            <person name="Nilsson O."/>
            <person name="Pereda V."/>
            <person name="Peter G."/>
            <person name="Philippe R."/>
            <person name="Pilate G."/>
            <person name="Poliakov A."/>
            <person name="Razumovskaya J."/>
            <person name="Richardson P."/>
            <person name="Rinaldi C."/>
            <person name="Ritland K."/>
            <person name="Rouze P."/>
            <person name="Ryaboy D."/>
            <person name="Schmutz J."/>
            <person name="Schrader J."/>
            <person name="Segerman B."/>
            <person name="Shin H."/>
            <person name="Siddiqui A."/>
            <person name="Sterky F."/>
            <person name="Terry A."/>
            <person name="Tsai C.J."/>
            <person name="Uberbacher E."/>
            <person name="Unneberg P."/>
            <person name="Vahala J."/>
            <person name="Wall K."/>
            <person name="Wessler S."/>
            <person name="Yang G."/>
            <person name="Yin T."/>
            <person name="Douglas C."/>
            <person name="Marra M."/>
            <person name="Sandberg G."/>
            <person name="Van de Peer Y."/>
            <person name="Rokhsar D."/>
        </authorList>
    </citation>
    <scope>NUCLEOTIDE SEQUENCE [LARGE SCALE GENOMIC DNA]</scope>
    <source>
        <strain evidence="2">cv. Nisqually</strain>
    </source>
</reference>
<evidence type="ECO:0000313" key="2">
    <source>
        <dbReference type="Proteomes" id="UP000006729"/>
    </source>
</evidence>
<name>A0A3N7FG04_POPTR</name>
<proteinExistence type="predicted"/>
<accession>A0A3N7FG04</accession>
<dbReference type="EMBL" id="CM009297">
    <property type="protein sequence ID" value="RQO94779.1"/>
    <property type="molecule type" value="Genomic_DNA"/>
</dbReference>
<evidence type="ECO:0000313" key="1">
    <source>
        <dbReference type="EMBL" id="RQO94779.1"/>
    </source>
</evidence>
<organism evidence="1 2">
    <name type="scientific">Populus trichocarpa</name>
    <name type="common">Western balsam poplar</name>
    <name type="synonym">Populus balsamifera subsp. trichocarpa</name>
    <dbReference type="NCBI Taxonomy" id="3694"/>
    <lineage>
        <taxon>Eukaryota</taxon>
        <taxon>Viridiplantae</taxon>
        <taxon>Streptophyta</taxon>
        <taxon>Embryophyta</taxon>
        <taxon>Tracheophyta</taxon>
        <taxon>Spermatophyta</taxon>
        <taxon>Magnoliopsida</taxon>
        <taxon>eudicotyledons</taxon>
        <taxon>Gunneridae</taxon>
        <taxon>Pentapetalae</taxon>
        <taxon>rosids</taxon>
        <taxon>fabids</taxon>
        <taxon>Malpighiales</taxon>
        <taxon>Salicaceae</taxon>
        <taxon>Saliceae</taxon>
        <taxon>Populus</taxon>
    </lineage>
</organism>
<sequence length="57" mass="6457">MGEGWFVQTGIRWRGKPWVESFVPGYFGQSSKITMKAPPIVFSSSPFMLPVNHNNVE</sequence>